<keyword evidence="1" id="KW-0347">Helicase</keyword>
<keyword evidence="1" id="KW-0547">Nucleotide-binding</keyword>
<protein>
    <submittedName>
        <fullName evidence="1">Putative replicative DNA helicase</fullName>
    </submittedName>
</protein>
<evidence type="ECO:0000313" key="1">
    <source>
        <dbReference type="EMBL" id="OAO78581.1"/>
    </source>
</evidence>
<dbReference type="GO" id="GO:0004386">
    <property type="term" value="F:helicase activity"/>
    <property type="evidence" value="ECO:0007669"/>
    <property type="project" value="UniProtKB-KW"/>
</dbReference>
<sequence>MKLREDMVLFMFIFRLEQIAKRYGVYISTASQVNGDWKNIKDADSTILRGSKAMADKLHRAVVALKPTKADLEALEPILRHGYYPDEPNLVYHIYKNRETKYKDVKLWLYVDMDTMRIKELFLTNNDYELIDIQPTEIKTKQFDF</sequence>
<keyword evidence="1" id="KW-0378">Hydrolase</keyword>
<dbReference type="PATRIC" id="fig|33934.7.peg.911"/>
<keyword evidence="1" id="KW-0067">ATP-binding</keyword>
<accession>A0A178TEL3</accession>
<proteinExistence type="predicted"/>
<dbReference type="RefSeq" id="WP_064214329.1">
    <property type="nucleotide sequence ID" value="NZ_LUCQ01000105.1"/>
</dbReference>
<dbReference type="Gene3D" id="3.40.50.300">
    <property type="entry name" value="P-loop containing nucleotide triphosphate hydrolases"/>
    <property type="match status" value="1"/>
</dbReference>
<gene>
    <name evidence="1" type="ORF">TAF16_1848</name>
</gene>
<evidence type="ECO:0000313" key="2">
    <source>
        <dbReference type="Proteomes" id="UP000078336"/>
    </source>
</evidence>
<dbReference type="AlphaFoldDB" id="A0A178TEL3"/>
<dbReference type="InterPro" id="IPR027417">
    <property type="entry name" value="P-loop_NTPase"/>
</dbReference>
<organism evidence="1 2">
    <name type="scientific">Anoxybacillus flavithermus</name>
    <dbReference type="NCBI Taxonomy" id="33934"/>
    <lineage>
        <taxon>Bacteria</taxon>
        <taxon>Bacillati</taxon>
        <taxon>Bacillota</taxon>
        <taxon>Bacilli</taxon>
        <taxon>Bacillales</taxon>
        <taxon>Anoxybacillaceae</taxon>
        <taxon>Anoxybacillus</taxon>
    </lineage>
</organism>
<keyword evidence="2" id="KW-1185">Reference proteome</keyword>
<comment type="caution">
    <text evidence="1">The sequence shown here is derived from an EMBL/GenBank/DDBJ whole genome shotgun (WGS) entry which is preliminary data.</text>
</comment>
<dbReference type="Proteomes" id="UP000078336">
    <property type="component" value="Unassembled WGS sequence"/>
</dbReference>
<dbReference type="EMBL" id="LUCQ01000105">
    <property type="protein sequence ID" value="OAO78581.1"/>
    <property type="molecule type" value="Genomic_DNA"/>
</dbReference>
<name>A0A178TEL3_9BACL</name>
<reference evidence="1 2" key="1">
    <citation type="submission" date="2016-03" db="EMBL/GenBank/DDBJ databases">
        <title>Spore heat resistance.</title>
        <authorList>
            <person name="Boekhorst J."/>
            <person name="Berendsen E.M."/>
            <person name="Wells-Bennik M.H."/>
            <person name="Kuipers O.P."/>
        </authorList>
    </citation>
    <scope>NUCLEOTIDE SEQUENCE [LARGE SCALE GENOMIC DNA]</scope>
    <source>
        <strain evidence="1 2">AF16</strain>
    </source>
</reference>